<proteinExistence type="predicted"/>
<dbReference type="EMBL" id="MDBP01000042">
    <property type="protein sequence ID" value="PMP13751.1"/>
    <property type="molecule type" value="Genomic_DNA"/>
</dbReference>
<dbReference type="EMBL" id="SYVV01000040">
    <property type="protein sequence ID" value="TKG28572.1"/>
    <property type="molecule type" value="Genomic_DNA"/>
</dbReference>
<dbReference type="AlphaFoldDB" id="A0A2N7NH78"/>
<dbReference type="InterPro" id="IPR019697">
    <property type="entry name" value="Phage_HP1_Orf28"/>
</dbReference>
<reference evidence="2 4" key="4">
    <citation type="submission" date="2019-04" db="EMBL/GenBank/DDBJ databases">
        <title>A reverse ecology approach based on a biological definition of microbial populations.</title>
        <authorList>
            <person name="Arevalo P."/>
            <person name="Vaninsberghe D."/>
            <person name="Elsherbini J."/>
            <person name="Gore J."/>
            <person name="Polz M."/>
        </authorList>
    </citation>
    <scope>NUCLEOTIDE SEQUENCE [LARGE SCALE GENOMIC DNA]</scope>
    <source>
        <strain evidence="2 4">10N.222.45.A8</strain>
    </source>
</reference>
<evidence type="ECO:0000313" key="1">
    <source>
        <dbReference type="EMBL" id="PMP13751.1"/>
    </source>
</evidence>
<protein>
    <submittedName>
        <fullName evidence="2">DUF2590 family protein</fullName>
    </submittedName>
</protein>
<dbReference type="Proteomes" id="UP000308018">
    <property type="component" value="Unassembled WGS sequence"/>
</dbReference>
<evidence type="ECO:0000313" key="4">
    <source>
        <dbReference type="Proteomes" id="UP000308018"/>
    </source>
</evidence>
<dbReference type="Pfam" id="PF10761">
    <property type="entry name" value="DUF2590"/>
    <property type="match status" value="1"/>
</dbReference>
<reference evidence="3" key="1">
    <citation type="submission" date="2016-07" db="EMBL/GenBank/DDBJ databases">
        <title>Nontailed viruses are major unrecognized killers of bacteria in the ocean.</title>
        <authorList>
            <person name="Kauffman K."/>
            <person name="Hussain F."/>
            <person name="Yang J."/>
            <person name="Arevalo P."/>
            <person name="Brown J."/>
            <person name="Cutler M."/>
            <person name="Kelly L."/>
            <person name="Polz M.F."/>
        </authorList>
    </citation>
    <scope>NUCLEOTIDE SEQUENCE [LARGE SCALE GENOMIC DNA]</scope>
    <source>
        <strain evidence="3">10N.222.48.A2</strain>
    </source>
</reference>
<comment type="caution">
    <text evidence="1">The sequence shown here is derived from an EMBL/GenBank/DDBJ whole genome shotgun (WGS) entry which is preliminary data.</text>
</comment>
<accession>A0A2N7NH78</accession>
<sequence>MPDDKKYRDIKVIDGGWEMDAGQQPTECSNLYSIAQDIKHTIMEAGLARQLVAERNPALRADVMVQIEQLAEGDVRVVPGTATATERETGEMILTATAYEYGEFEVTI</sequence>
<organism evidence="1 3">
    <name type="scientific">Vibrio tasmaniensis</name>
    <dbReference type="NCBI Taxonomy" id="212663"/>
    <lineage>
        <taxon>Bacteria</taxon>
        <taxon>Pseudomonadati</taxon>
        <taxon>Pseudomonadota</taxon>
        <taxon>Gammaproteobacteria</taxon>
        <taxon>Vibrionales</taxon>
        <taxon>Vibrionaceae</taxon>
        <taxon>Vibrio</taxon>
    </lineage>
</organism>
<reference evidence="1" key="2">
    <citation type="submission" date="2016-07" db="EMBL/GenBank/DDBJ databases">
        <authorList>
            <person name="Wan K."/>
            <person name="Booth B."/>
            <person name="Spirohn K."/>
            <person name="Hao T."/>
            <person name="Hu Y."/>
            <person name="Calderwood M."/>
            <person name="Hill D."/>
            <person name="Mohr S."/>
            <person name="Vidal M."/>
            <person name="Celniker S."/>
            <person name="Perrimon N."/>
        </authorList>
    </citation>
    <scope>NUCLEOTIDE SEQUENCE</scope>
    <source>
        <strain evidence="1">10N.222.48.A2</strain>
    </source>
</reference>
<reference evidence="1" key="3">
    <citation type="journal article" date="2018" name="Nature">
        <title>A major lineage of non-tailed dsDNA viruses as unrecognized killers of marine bacteria.</title>
        <authorList>
            <person name="Kauffman K.M."/>
            <person name="Hussain F.A."/>
            <person name="Yang J."/>
            <person name="Arevalo P."/>
            <person name="Brown J.M."/>
            <person name="Chang W.K."/>
            <person name="VanInsberghe D."/>
            <person name="Elsherbini J."/>
            <person name="Sharma R.S."/>
            <person name="Cutler M.B."/>
            <person name="Kelly L."/>
            <person name="Polz M.F."/>
        </authorList>
    </citation>
    <scope>NUCLEOTIDE SEQUENCE</scope>
    <source>
        <strain evidence="1">10N.222.48.A2</strain>
    </source>
</reference>
<evidence type="ECO:0000313" key="3">
    <source>
        <dbReference type="Proteomes" id="UP000235579"/>
    </source>
</evidence>
<evidence type="ECO:0000313" key="2">
    <source>
        <dbReference type="EMBL" id="TKG28572.1"/>
    </source>
</evidence>
<gene>
    <name evidence="1" type="ORF">BCS92_15585</name>
    <name evidence="2" type="ORF">FC057_21825</name>
</gene>
<name>A0A2N7NH78_9VIBR</name>
<dbReference type="Proteomes" id="UP000235579">
    <property type="component" value="Unassembled WGS sequence"/>
</dbReference>